<evidence type="ECO:0000259" key="1">
    <source>
        <dbReference type="SMART" id="SM00181"/>
    </source>
</evidence>
<gene>
    <name evidence="2" type="ORF">MAR_015888</name>
</gene>
<feature type="domain" description="EGF-like" evidence="1">
    <location>
        <begin position="36"/>
        <end position="68"/>
    </location>
</feature>
<keyword evidence="3" id="KW-1185">Reference proteome</keyword>
<sequence>SLESSCTQNSHCVDSLNSVCDTTVSGGQCRRRSGKSCTQTSDCLNNGECSGGTCACSTGYQVENNLCKATLGTTCTIAGDCIANALCSGNPLVCSCSSGYEADGTTTCK</sequence>
<evidence type="ECO:0000313" key="3">
    <source>
        <dbReference type="Proteomes" id="UP001164746"/>
    </source>
</evidence>
<feature type="domain" description="EGF-like" evidence="1">
    <location>
        <begin position="74"/>
        <end position="109"/>
    </location>
</feature>
<reference evidence="2" key="1">
    <citation type="submission" date="2022-11" db="EMBL/GenBank/DDBJ databases">
        <title>Centuries of genome instability and evolution in soft-shell clam transmissible cancer (bioRxiv).</title>
        <authorList>
            <person name="Hart S.F.M."/>
            <person name="Yonemitsu M.A."/>
            <person name="Giersch R.M."/>
            <person name="Beal B.F."/>
            <person name="Arriagada G."/>
            <person name="Davis B.W."/>
            <person name="Ostrander E.A."/>
            <person name="Goff S.P."/>
            <person name="Metzger M.J."/>
        </authorList>
    </citation>
    <scope>NUCLEOTIDE SEQUENCE</scope>
    <source>
        <strain evidence="2">MELC-2E11</strain>
        <tissue evidence="2">Siphon/mantle</tissue>
    </source>
</reference>
<accession>A0ABY7FKP7</accession>
<organism evidence="2 3">
    <name type="scientific">Mya arenaria</name>
    <name type="common">Soft-shell clam</name>
    <dbReference type="NCBI Taxonomy" id="6604"/>
    <lineage>
        <taxon>Eukaryota</taxon>
        <taxon>Metazoa</taxon>
        <taxon>Spiralia</taxon>
        <taxon>Lophotrochozoa</taxon>
        <taxon>Mollusca</taxon>
        <taxon>Bivalvia</taxon>
        <taxon>Autobranchia</taxon>
        <taxon>Heteroconchia</taxon>
        <taxon>Euheterodonta</taxon>
        <taxon>Imparidentia</taxon>
        <taxon>Neoheterodontei</taxon>
        <taxon>Myida</taxon>
        <taxon>Myoidea</taxon>
        <taxon>Myidae</taxon>
        <taxon>Mya</taxon>
    </lineage>
</organism>
<dbReference type="SMART" id="SM00181">
    <property type="entry name" value="EGF"/>
    <property type="match status" value="2"/>
</dbReference>
<feature type="non-terminal residue" evidence="2">
    <location>
        <position position="1"/>
    </location>
</feature>
<dbReference type="Proteomes" id="UP001164746">
    <property type="component" value="Chromosome 12"/>
</dbReference>
<feature type="non-terminal residue" evidence="2">
    <location>
        <position position="109"/>
    </location>
</feature>
<dbReference type="InterPro" id="IPR000742">
    <property type="entry name" value="EGF"/>
</dbReference>
<evidence type="ECO:0000313" key="2">
    <source>
        <dbReference type="EMBL" id="WAR21914.1"/>
    </source>
</evidence>
<protein>
    <recommendedName>
        <fullName evidence="1">EGF-like domain-containing protein</fullName>
    </recommendedName>
</protein>
<dbReference type="EMBL" id="CP111023">
    <property type="protein sequence ID" value="WAR21914.1"/>
    <property type="molecule type" value="Genomic_DNA"/>
</dbReference>
<proteinExistence type="predicted"/>
<name>A0ABY7FKP7_MYAAR</name>